<proteinExistence type="predicted"/>
<dbReference type="AlphaFoldDB" id="A0A409VXH7"/>
<feature type="region of interest" description="Disordered" evidence="1">
    <location>
        <begin position="241"/>
        <end position="341"/>
    </location>
</feature>
<dbReference type="EMBL" id="NHTK01005933">
    <property type="protein sequence ID" value="PPQ70958.1"/>
    <property type="molecule type" value="Genomic_DNA"/>
</dbReference>
<gene>
    <name evidence="2" type="ORF">CVT24_009958</name>
</gene>
<accession>A0A409VXH7</accession>
<protein>
    <submittedName>
        <fullName evidence="2">Uncharacterized protein</fullName>
    </submittedName>
</protein>
<dbReference type="Proteomes" id="UP000284842">
    <property type="component" value="Unassembled WGS sequence"/>
</dbReference>
<evidence type="ECO:0000256" key="1">
    <source>
        <dbReference type="SAM" id="MobiDB-lite"/>
    </source>
</evidence>
<evidence type="ECO:0000313" key="2">
    <source>
        <dbReference type="EMBL" id="PPQ70958.1"/>
    </source>
</evidence>
<feature type="compositionally biased region" description="Acidic residues" evidence="1">
    <location>
        <begin position="310"/>
        <end position="330"/>
    </location>
</feature>
<reference evidence="2 3" key="1">
    <citation type="journal article" date="2018" name="Evol. Lett.">
        <title>Horizontal gene cluster transfer increased hallucinogenic mushroom diversity.</title>
        <authorList>
            <person name="Reynolds H.T."/>
            <person name="Vijayakumar V."/>
            <person name="Gluck-Thaler E."/>
            <person name="Korotkin H.B."/>
            <person name="Matheny P.B."/>
            <person name="Slot J.C."/>
        </authorList>
    </citation>
    <scope>NUCLEOTIDE SEQUENCE [LARGE SCALE GENOMIC DNA]</scope>
    <source>
        <strain evidence="2 3">2629</strain>
    </source>
</reference>
<evidence type="ECO:0000313" key="3">
    <source>
        <dbReference type="Proteomes" id="UP000284842"/>
    </source>
</evidence>
<dbReference type="STRING" id="181874.A0A409VXH7"/>
<name>A0A409VXH7_9AGAR</name>
<feature type="compositionally biased region" description="Basic and acidic residues" evidence="1">
    <location>
        <begin position="357"/>
        <end position="375"/>
    </location>
</feature>
<organism evidence="2 3">
    <name type="scientific">Panaeolus cyanescens</name>
    <dbReference type="NCBI Taxonomy" id="181874"/>
    <lineage>
        <taxon>Eukaryota</taxon>
        <taxon>Fungi</taxon>
        <taxon>Dikarya</taxon>
        <taxon>Basidiomycota</taxon>
        <taxon>Agaricomycotina</taxon>
        <taxon>Agaricomycetes</taxon>
        <taxon>Agaricomycetidae</taxon>
        <taxon>Agaricales</taxon>
        <taxon>Agaricineae</taxon>
        <taxon>Galeropsidaceae</taxon>
        <taxon>Panaeolus</taxon>
    </lineage>
</organism>
<keyword evidence="3" id="KW-1185">Reference proteome</keyword>
<feature type="compositionally biased region" description="Low complexity" evidence="1">
    <location>
        <begin position="399"/>
        <end position="411"/>
    </location>
</feature>
<feature type="compositionally biased region" description="Polar residues" evidence="1">
    <location>
        <begin position="248"/>
        <end position="265"/>
    </location>
</feature>
<dbReference type="InParanoid" id="A0A409VXH7"/>
<comment type="caution">
    <text evidence="2">The sequence shown here is derived from an EMBL/GenBank/DDBJ whole genome shotgun (WGS) entry which is preliminary data.</text>
</comment>
<dbReference type="OrthoDB" id="10256743at2759"/>
<feature type="region of interest" description="Disordered" evidence="1">
    <location>
        <begin position="357"/>
        <end position="418"/>
    </location>
</feature>
<feature type="region of interest" description="Disordered" evidence="1">
    <location>
        <begin position="23"/>
        <end position="53"/>
    </location>
</feature>
<feature type="compositionally biased region" description="Polar residues" evidence="1">
    <location>
        <begin position="27"/>
        <end position="40"/>
    </location>
</feature>
<sequence>MTDAPILSFPAILRNPGLNTRFAHLHGTSTASPPRGSDTTPAKKRQREDREGKRWIRRKDNARFVGNPHVVPAAKKDYALTFPNLHPTFPEPLPSYLPRTVKLPEAPELPTTDPASANAGRFSLSLKGMRRDLRRGGGRAQALVRDIESELVQWLSTGGTVLAPDTVSNTHDATVGVEIGTTGSIFEVSRTPLQLVWRITDDSFARYVVHCCARYHEVVSFSKGDPEQRLTYLLRPNVTRPDRRAPATLQTPPITDIDYSSNPETDNVDSDFVSDRDLDSDIELETKASALTPIEEKSKSTSPTKSEDWLIVEEEDSVGGESDGVDEFESGSEFGSGLDGSIDALQPRLQALAIHREEPEVEDSHSNQDDPDKTITEIQPSVVNTGSMSPRRRQWTTGRSPSSPSLSPVRTRLPRRRMGKKQRIVVGFDSGRSFYEYLFM</sequence>
<feature type="compositionally biased region" description="Polar residues" evidence="1">
    <location>
        <begin position="376"/>
        <end position="388"/>
    </location>
</feature>